<evidence type="ECO:0000256" key="1">
    <source>
        <dbReference type="ARBA" id="ARBA00004141"/>
    </source>
</evidence>
<feature type="transmembrane region" description="Helical" evidence="7">
    <location>
        <begin position="310"/>
        <end position="327"/>
    </location>
</feature>
<dbReference type="InterPro" id="IPR001173">
    <property type="entry name" value="Glyco_trans_2-like"/>
</dbReference>
<evidence type="ECO:0000259" key="9">
    <source>
        <dbReference type="Pfam" id="PF04138"/>
    </source>
</evidence>
<dbReference type="InterPro" id="IPR029044">
    <property type="entry name" value="Nucleotide-diphossugar_trans"/>
</dbReference>
<feature type="transmembrane region" description="Helical" evidence="7">
    <location>
        <begin position="347"/>
        <end position="370"/>
    </location>
</feature>
<dbReference type="PANTHER" id="PTHR48090:SF7">
    <property type="entry name" value="RFBJ PROTEIN"/>
    <property type="match status" value="1"/>
</dbReference>
<protein>
    <submittedName>
        <fullName evidence="10">Glycosyltransferase</fullName>
    </submittedName>
</protein>
<feature type="domain" description="GtrA/DPMS transmembrane" evidence="9">
    <location>
        <begin position="285"/>
        <end position="396"/>
    </location>
</feature>
<evidence type="ECO:0000256" key="7">
    <source>
        <dbReference type="SAM" id="Phobius"/>
    </source>
</evidence>
<evidence type="ECO:0000256" key="2">
    <source>
        <dbReference type="ARBA" id="ARBA00006739"/>
    </source>
</evidence>
<reference evidence="10 11" key="1">
    <citation type="submission" date="2018-09" db="EMBL/GenBank/DDBJ databases">
        <authorList>
            <person name="Li J."/>
        </authorList>
    </citation>
    <scope>NUCLEOTIDE SEQUENCE [LARGE SCALE GENOMIC DNA]</scope>
    <source>
        <strain evidence="10 11">2129</strain>
    </source>
</reference>
<feature type="region of interest" description="Disordered" evidence="6">
    <location>
        <begin position="399"/>
        <end position="422"/>
    </location>
</feature>
<evidence type="ECO:0000313" key="11">
    <source>
        <dbReference type="Proteomes" id="UP000273001"/>
    </source>
</evidence>
<gene>
    <name evidence="10" type="ORF">D5R93_11795</name>
</gene>
<keyword evidence="4 7" id="KW-1133">Transmembrane helix</keyword>
<evidence type="ECO:0000256" key="3">
    <source>
        <dbReference type="ARBA" id="ARBA00022692"/>
    </source>
</evidence>
<dbReference type="InterPro" id="IPR007267">
    <property type="entry name" value="GtrA_DPMS_TM"/>
</dbReference>
<dbReference type="Proteomes" id="UP000273001">
    <property type="component" value="Chromosome"/>
</dbReference>
<accession>A0ABM6Z724</accession>
<sequence>MTTTTTTTTPALVPTSPCTTPRTSPQQAAAGLPAASPQPGQHPRLQDPQRDPRPEGEQTPVATLVVLIPAYRPDRRLPDLVRQVLHRCSGCAVLVVDDGSGPDYAEVFATVRSHGAHVVTLARNRGKGEALRSGLARACDLCPQADVVCADADGQHKPEDIADVASRVRHSRHMTLGVRRFRGPVPLRSRVGNTVTSLLLRAVTGWRLHDTQTGLRGYPAGQLAWLQQVGGNRYEYELALLLRAHRLGLDVEQVEIATVYEPGNTSSHFRPLRDSFRVYAPLLAFTATSLAGFCIDWLVVVVLHALTGRLLGPVVAARLISATANYLMNRRVFGAGQATTRSTVARYAVLACSLVAASYLLLLALTGIGIPLGLAKVLADSTVYVTSYLAQRHLVFGHPPTGGAPRQPGHVRRKESATSMRQ</sequence>
<feature type="compositionally biased region" description="Low complexity" evidence="6">
    <location>
        <begin position="1"/>
        <end position="25"/>
    </location>
</feature>
<dbReference type="Pfam" id="PF00535">
    <property type="entry name" value="Glycos_transf_2"/>
    <property type="match status" value="1"/>
</dbReference>
<dbReference type="CDD" id="cd04179">
    <property type="entry name" value="DPM_DPG-synthase_like"/>
    <property type="match status" value="1"/>
</dbReference>
<keyword evidence="5 7" id="KW-0472">Membrane</keyword>
<feature type="region of interest" description="Disordered" evidence="6">
    <location>
        <begin position="1"/>
        <end position="61"/>
    </location>
</feature>
<dbReference type="InterPro" id="IPR050256">
    <property type="entry name" value="Glycosyltransferase_2"/>
</dbReference>
<comment type="subcellular location">
    <subcellularLocation>
        <location evidence="1">Membrane</location>
        <topology evidence="1">Multi-pass membrane protein</topology>
    </subcellularLocation>
</comment>
<evidence type="ECO:0000313" key="10">
    <source>
        <dbReference type="EMBL" id="AYD91009.1"/>
    </source>
</evidence>
<evidence type="ECO:0000256" key="5">
    <source>
        <dbReference type="ARBA" id="ARBA00023136"/>
    </source>
</evidence>
<evidence type="ECO:0000256" key="4">
    <source>
        <dbReference type="ARBA" id="ARBA00022989"/>
    </source>
</evidence>
<dbReference type="PANTHER" id="PTHR48090">
    <property type="entry name" value="UNDECAPRENYL-PHOSPHATE 4-DEOXY-4-FORMAMIDO-L-ARABINOSE TRANSFERASE-RELATED"/>
    <property type="match status" value="1"/>
</dbReference>
<dbReference type="Pfam" id="PF04138">
    <property type="entry name" value="GtrA_DPMS_TM"/>
    <property type="match status" value="1"/>
</dbReference>
<dbReference type="Gene3D" id="3.90.550.10">
    <property type="entry name" value="Spore Coat Polysaccharide Biosynthesis Protein SpsA, Chain A"/>
    <property type="match status" value="1"/>
</dbReference>
<comment type="similarity">
    <text evidence="2">Belongs to the glycosyltransferase 2 family.</text>
</comment>
<evidence type="ECO:0000259" key="8">
    <source>
        <dbReference type="Pfam" id="PF00535"/>
    </source>
</evidence>
<keyword evidence="3 7" id="KW-0812">Transmembrane</keyword>
<keyword evidence="11" id="KW-1185">Reference proteome</keyword>
<feature type="domain" description="Glycosyltransferase 2-like" evidence="8">
    <location>
        <begin position="66"/>
        <end position="192"/>
    </location>
</feature>
<dbReference type="EMBL" id="CP032514">
    <property type="protein sequence ID" value="AYD91009.1"/>
    <property type="molecule type" value="Genomic_DNA"/>
</dbReference>
<feature type="compositionally biased region" description="Basic and acidic residues" evidence="6">
    <location>
        <begin position="44"/>
        <end position="56"/>
    </location>
</feature>
<evidence type="ECO:0000256" key="6">
    <source>
        <dbReference type="SAM" id="MobiDB-lite"/>
    </source>
</evidence>
<organism evidence="10 11">
    <name type="scientific">Actinomyces lilanjuaniae</name>
    <dbReference type="NCBI Taxonomy" id="2321394"/>
    <lineage>
        <taxon>Bacteria</taxon>
        <taxon>Bacillati</taxon>
        <taxon>Actinomycetota</taxon>
        <taxon>Actinomycetes</taxon>
        <taxon>Actinomycetales</taxon>
        <taxon>Actinomycetaceae</taxon>
        <taxon>Actinomyces</taxon>
    </lineage>
</organism>
<name>A0ABM6Z724_9ACTO</name>
<feature type="transmembrane region" description="Helical" evidence="7">
    <location>
        <begin position="278"/>
        <end position="304"/>
    </location>
</feature>
<proteinExistence type="inferred from homology"/>
<dbReference type="SUPFAM" id="SSF53448">
    <property type="entry name" value="Nucleotide-diphospho-sugar transferases"/>
    <property type="match status" value="1"/>
</dbReference>